<keyword evidence="1 3" id="KW-0479">Metal-binding</keyword>
<keyword evidence="5" id="KW-0808">Transferase</keyword>
<organism evidence="5 6">
    <name type="scientific">Aphis craccivora</name>
    <name type="common">Cowpea aphid</name>
    <dbReference type="NCBI Taxonomy" id="307492"/>
    <lineage>
        <taxon>Eukaryota</taxon>
        <taxon>Metazoa</taxon>
        <taxon>Ecdysozoa</taxon>
        <taxon>Arthropoda</taxon>
        <taxon>Hexapoda</taxon>
        <taxon>Insecta</taxon>
        <taxon>Pterygota</taxon>
        <taxon>Neoptera</taxon>
        <taxon>Paraneoptera</taxon>
        <taxon>Hemiptera</taxon>
        <taxon>Sternorrhyncha</taxon>
        <taxon>Aphidomorpha</taxon>
        <taxon>Aphidoidea</taxon>
        <taxon>Aphididae</taxon>
        <taxon>Aphidini</taxon>
        <taxon>Aphis</taxon>
        <taxon>Aphis</taxon>
    </lineage>
</organism>
<dbReference type="Pfam" id="PF10551">
    <property type="entry name" value="MULE"/>
    <property type="match status" value="1"/>
</dbReference>
<dbReference type="InterPro" id="IPR018289">
    <property type="entry name" value="MULE_transposase_dom"/>
</dbReference>
<keyword evidence="1 3" id="KW-0863">Zinc-finger</keyword>
<dbReference type="AlphaFoldDB" id="A0A6G0VWX2"/>
<gene>
    <name evidence="5" type="ORF">FWK35_00032558</name>
</gene>
<comment type="caution">
    <text evidence="5">The sequence shown here is derived from an EMBL/GenBank/DDBJ whole genome shotgun (WGS) entry which is preliminary data.</text>
</comment>
<evidence type="ECO:0000256" key="2">
    <source>
        <dbReference type="ARBA" id="ARBA00022833"/>
    </source>
</evidence>
<dbReference type="SUPFAM" id="SSF57850">
    <property type="entry name" value="RING/U-box"/>
    <property type="match status" value="1"/>
</dbReference>
<evidence type="ECO:0000259" key="4">
    <source>
        <dbReference type="PROSITE" id="PS50089"/>
    </source>
</evidence>
<dbReference type="OrthoDB" id="7700696at2759"/>
<dbReference type="GO" id="GO:0003964">
    <property type="term" value="F:RNA-directed DNA polymerase activity"/>
    <property type="evidence" value="ECO:0007669"/>
    <property type="project" value="UniProtKB-KW"/>
</dbReference>
<dbReference type="PANTHER" id="PTHR47160:SF10">
    <property type="entry name" value="MULE TRANSPOSASE DOMAIN-CONTAINING PROTEIN"/>
    <property type="match status" value="1"/>
</dbReference>
<dbReference type="InterPro" id="IPR001841">
    <property type="entry name" value="Znf_RING"/>
</dbReference>
<dbReference type="GO" id="GO:0008270">
    <property type="term" value="F:zinc ion binding"/>
    <property type="evidence" value="ECO:0007669"/>
    <property type="project" value="UniProtKB-KW"/>
</dbReference>
<feature type="non-terminal residue" evidence="5">
    <location>
        <position position="375"/>
    </location>
</feature>
<keyword evidence="6" id="KW-1185">Reference proteome</keyword>
<feature type="domain" description="RING-type" evidence="4">
    <location>
        <begin position="329"/>
        <end position="366"/>
    </location>
</feature>
<proteinExistence type="predicted"/>
<keyword evidence="5" id="KW-0695">RNA-directed DNA polymerase</keyword>
<dbReference type="PANTHER" id="PTHR47160">
    <property type="entry name" value="PUTATIVE-RELATED"/>
    <property type="match status" value="1"/>
</dbReference>
<sequence>MFTCQELIDSVVNQGATELHADGTFKVVPSMPHCRQLFIIHLILQNHSIPICFILMETKTEVAYRKVLGQFKTKFPNVRPTSVMIDFETGLHNAFQQTYPEATILSCWFHFVQSLQRKIKKLGYTTYVKNNIYAKMCIKMTAALALLPHQEIERGYQEQLVGGLQTTRGIKTKFILNSIRIKNSSALLATGAISVQEFLIQCSHSTDGYLERELNWRDEIQSSDEEQELGNIPLDVPLQAAEVNVPLLDDNDGIVDPPLAVAEAGYIEPDVNIVEDQDDSDFIIPEDAEMNIWQDFHNDSNDEVEIPFVQVPQNLLELYPQGQDEENICVVCRVAPRSHALVPCGHRVLCIDCLSQLQTRKCPICNSDYDFAIRI</sequence>
<evidence type="ECO:0000313" key="6">
    <source>
        <dbReference type="Proteomes" id="UP000478052"/>
    </source>
</evidence>
<dbReference type="EMBL" id="VUJU01010845">
    <property type="protein sequence ID" value="KAF0712744.1"/>
    <property type="molecule type" value="Genomic_DNA"/>
</dbReference>
<dbReference type="PROSITE" id="PS50089">
    <property type="entry name" value="ZF_RING_2"/>
    <property type="match status" value="1"/>
</dbReference>
<reference evidence="5 6" key="1">
    <citation type="submission" date="2019-08" db="EMBL/GenBank/DDBJ databases">
        <title>Whole genome of Aphis craccivora.</title>
        <authorList>
            <person name="Voronova N.V."/>
            <person name="Shulinski R.S."/>
            <person name="Bandarenka Y.V."/>
            <person name="Zhorov D.G."/>
            <person name="Warner D."/>
        </authorList>
    </citation>
    <scope>NUCLEOTIDE SEQUENCE [LARGE SCALE GENOMIC DNA]</scope>
    <source>
        <strain evidence="5">180601</strain>
        <tissue evidence="5">Whole Body</tissue>
    </source>
</reference>
<accession>A0A6G0VWX2</accession>
<protein>
    <submittedName>
        <fullName evidence="5">Reverse transcriptase domain-containing protein</fullName>
    </submittedName>
</protein>
<dbReference type="Pfam" id="PF13920">
    <property type="entry name" value="zf-C3HC4_3"/>
    <property type="match status" value="1"/>
</dbReference>
<evidence type="ECO:0000313" key="5">
    <source>
        <dbReference type="EMBL" id="KAF0712744.1"/>
    </source>
</evidence>
<keyword evidence="5" id="KW-0548">Nucleotidyltransferase</keyword>
<keyword evidence="2" id="KW-0862">Zinc</keyword>
<dbReference type="InterPro" id="IPR013083">
    <property type="entry name" value="Znf_RING/FYVE/PHD"/>
</dbReference>
<dbReference type="Gene3D" id="3.30.40.10">
    <property type="entry name" value="Zinc/RING finger domain, C3HC4 (zinc finger)"/>
    <property type="match status" value="1"/>
</dbReference>
<name>A0A6G0VWX2_APHCR</name>
<evidence type="ECO:0000256" key="1">
    <source>
        <dbReference type="ARBA" id="ARBA00022771"/>
    </source>
</evidence>
<dbReference type="Proteomes" id="UP000478052">
    <property type="component" value="Unassembled WGS sequence"/>
</dbReference>
<evidence type="ECO:0000256" key="3">
    <source>
        <dbReference type="PROSITE-ProRule" id="PRU00175"/>
    </source>
</evidence>